<keyword evidence="8" id="KW-1185">Reference proteome</keyword>
<proteinExistence type="predicted"/>
<dbReference type="GO" id="GO:0008270">
    <property type="term" value="F:zinc ion binding"/>
    <property type="evidence" value="ECO:0007669"/>
    <property type="project" value="UniProtKB-KW"/>
</dbReference>
<keyword evidence="3" id="KW-0862">Zinc</keyword>
<dbReference type="SUPFAM" id="SSF144232">
    <property type="entry name" value="HIT/MYND zinc finger-like"/>
    <property type="match status" value="1"/>
</dbReference>
<dbReference type="InterPro" id="IPR013289">
    <property type="entry name" value="CBFA2T1/2/3"/>
</dbReference>
<sequence length="232" mass="26223">MDPTHSPSEASEIFLPNDIQPITGNKRRPSDSIYENGLNGQPPPDSQDYLPPVKRPAPQNAFMFPHQHSLFLPNTSASVPNSQFFEYGHHTSAHQTQRNEDNNTGNRGDEEALTILQQRNNQELTAEWLRKQDVSVDLKKAANEIMVQAVRQTEDRVAEVKRRAEDASCWNCGRKAHETCSGCSLARYCGAFCQHKDWENHHQVCSKEKIRPIRVSTPSSTVQAVTDGKYKK</sequence>
<feature type="region of interest" description="Disordered" evidence="5">
    <location>
        <begin position="1"/>
        <end position="59"/>
    </location>
</feature>
<name>A0A9P0FEA6_BRAAE</name>
<evidence type="ECO:0000256" key="2">
    <source>
        <dbReference type="ARBA" id="ARBA00022771"/>
    </source>
</evidence>
<reference evidence="7" key="1">
    <citation type="submission" date="2021-12" db="EMBL/GenBank/DDBJ databases">
        <authorList>
            <person name="King R."/>
        </authorList>
    </citation>
    <scope>NUCLEOTIDE SEQUENCE</scope>
</reference>
<accession>A0A9P0FEA6</accession>
<dbReference type="PROSITE" id="PS01360">
    <property type="entry name" value="ZF_MYND_1"/>
    <property type="match status" value="1"/>
</dbReference>
<keyword evidence="1" id="KW-0479">Metal-binding</keyword>
<dbReference type="PANTHER" id="PTHR10379">
    <property type="entry name" value="MTG8 ETO EIGHT TWENTY ONE PROTEIN"/>
    <property type="match status" value="1"/>
</dbReference>
<dbReference type="PROSITE" id="PS50865">
    <property type="entry name" value="ZF_MYND_2"/>
    <property type="match status" value="1"/>
</dbReference>
<dbReference type="Gene3D" id="6.10.140.2220">
    <property type="match status" value="1"/>
</dbReference>
<dbReference type="EMBL" id="OV121133">
    <property type="protein sequence ID" value="CAH0550820.1"/>
    <property type="molecule type" value="Genomic_DNA"/>
</dbReference>
<dbReference type="AlphaFoldDB" id="A0A9P0FEA6"/>
<dbReference type="InterPro" id="IPR002893">
    <property type="entry name" value="Znf_MYND"/>
</dbReference>
<keyword evidence="2 4" id="KW-0863">Zinc-finger</keyword>
<evidence type="ECO:0000256" key="5">
    <source>
        <dbReference type="SAM" id="MobiDB-lite"/>
    </source>
</evidence>
<evidence type="ECO:0000313" key="7">
    <source>
        <dbReference type="EMBL" id="CAH0550820.1"/>
    </source>
</evidence>
<evidence type="ECO:0000256" key="1">
    <source>
        <dbReference type="ARBA" id="ARBA00022723"/>
    </source>
</evidence>
<protein>
    <recommendedName>
        <fullName evidence="6">MYND-type domain-containing protein</fullName>
    </recommendedName>
</protein>
<dbReference type="GO" id="GO:0003714">
    <property type="term" value="F:transcription corepressor activity"/>
    <property type="evidence" value="ECO:0007669"/>
    <property type="project" value="InterPro"/>
</dbReference>
<evidence type="ECO:0000259" key="6">
    <source>
        <dbReference type="PROSITE" id="PS50865"/>
    </source>
</evidence>
<evidence type="ECO:0000313" key="8">
    <source>
        <dbReference type="Proteomes" id="UP001154078"/>
    </source>
</evidence>
<gene>
    <name evidence="7" type="ORF">MELIAE_LOCUS3554</name>
</gene>
<feature type="domain" description="MYND-type" evidence="6">
    <location>
        <begin position="169"/>
        <end position="205"/>
    </location>
</feature>
<dbReference type="OrthoDB" id="2951111at2759"/>
<dbReference type="Pfam" id="PF01753">
    <property type="entry name" value="zf-MYND"/>
    <property type="match status" value="1"/>
</dbReference>
<organism evidence="7 8">
    <name type="scientific">Brassicogethes aeneus</name>
    <name type="common">Rape pollen beetle</name>
    <name type="synonym">Meligethes aeneus</name>
    <dbReference type="NCBI Taxonomy" id="1431903"/>
    <lineage>
        <taxon>Eukaryota</taxon>
        <taxon>Metazoa</taxon>
        <taxon>Ecdysozoa</taxon>
        <taxon>Arthropoda</taxon>
        <taxon>Hexapoda</taxon>
        <taxon>Insecta</taxon>
        <taxon>Pterygota</taxon>
        <taxon>Neoptera</taxon>
        <taxon>Endopterygota</taxon>
        <taxon>Coleoptera</taxon>
        <taxon>Polyphaga</taxon>
        <taxon>Cucujiformia</taxon>
        <taxon>Nitidulidae</taxon>
        <taxon>Meligethinae</taxon>
        <taxon>Brassicogethes</taxon>
    </lineage>
</organism>
<dbReference type="Proteomes" id="UP001154078">
    <property type="component" value="Chromosome 2"/>
</dbReference>
<evidence type="ECO:0000256" key="3">
    <source>
        <dbReference type="ARBA" id="ARBA00022833"/>
    </source>
</evidence>
<evidence type="ECO:0000256" key="4">
    <source>
        <dbReference type="PROSITE-ProRule" id="PRU00134"/>
    </source>
</evidence>
<dbReference type="PANTHER" id="PTHR10379:SF14">
    <property type="entry name" value="NERVY, ISOFORM D"/>
    <property type="match status" value="1"/>
</dbReference>
<dbReference type="GO" id="GO:0005634">
    <property type="term" value="C:nucleus"/>
    <property type="evidence" value="ECO:0007669"/>
    <property type="project" value="TreeGrafter"/>
</dbReference>